<reference evidence="4" key="1">
    <citation type="submission" date="2016-11" db="EMBL/GenBank/DDBJ databases">
        <authorList>
            <person name="Varghese N."/>
            <person name="Submissions S."/>
        </authorList>
    </citation>
    <scope>NUCLEOTIDE SEQUENCE [LARGE SCALE GENOMIC DNA]</scope>
    <source>
        <strain evidence="4">GAS401</strain>
    </source>
</reference>
<evidence type="ECO:0000256" key="2">
    <source>
        <dbReference type="SAM" id="Phobius"/>
    </source>
</evidence>
<evidence type="ECO:0000256" key="1">
    <source>
        <dbReference type="SAM" id="MobiDB-lite"/>
    </source>
</evidence>
<protein>
    <submittedName>
        <fullName evidence="3">Uncharacterized protein</fullName>
    </submittedName>
</protein>
<proteinExistence type="predicted"/>
<organism evidence="3 4">
    <name type="scientific">Bradyrhizobium erythrophlei</name>
    <dbReference type="NCBI Taxonomy" id="1437360"/>
    <lineage>
        <taxon>Bacteria</taxon>
        <taxon>Pseudomonadati</taxon>
        <taxon>Pseudomonadota</taxon>
        <taxon>Alphaproteobacteria</taxon>
        <taxon>Hyphomicrobiales</taxon>
        <taxon>Nitrobacteraceae</taxon>
        <taxon>Bradyrhizobium</taxon>
    </lineage>
</organism>
<keyword evidence="2" id="KW-1133">Transmembrane helix</keyword>
<dbReference type="EMBL" id="LT670849">
    <property type="protein sequence ID" value="SHN85161.1"/>
    <property type="molecule type" value="Genomic_DNA"/>
</dbReference>
<accession>A0A1M7UQ56</accession>
<evidence type="ECO:0000313" key="4">
    <source>
        <dbReference type="Proteomes" id="UP000184096"/>
    </source>
</evidence>
<keyword evidence="2" id="KW-0812">Transmembrane</keyword>
<dbReference type="AlphaFoldDB" id="A0A1M7UQ56"/>
<evidence type="ECO:0000313" key="3">
    <source>
        <dbReference type="EMBL" id="SHN85161.1"/>
    </source>
</evidence>
<dbReference type="Proteomes" id="UP000184096">
    <property type="component" value="Chromosome I"/>
</dbReference>
<gene>
    <name evidence="3" type="ORF">SAMN05444170_6183</name>
</gene>
<sequence length="216" mass="22656">MTNALETQPEAETPDKGKQLEAANQNMPSSRKSILLLALFALILNGGAAIYTLPSFEIAMPDFNGMVAELLPHASAPIPDPIVTAALKDIQSTHLQYLAAMQESGASIAHNTILLQRGAATLDSLKQGLAAQQTDVKKLTAQLYVLAAKVDTLQSAVTPETTGSLPQMRGRARLSALARKKTVRLPKPAGPVSVGGAPLSFAPPPPTRPAVQNPEG</sequence>
<feature type="region of interest" description="Disordered" evidence="1">
    <location>
        <begin position="185"/>
        <end position="216"/>
    </location>
</feature>
<keyword evidence="4" id="KW-1185">Reference proteome</keyword>
<feature type="transmembrane region" description="Helical" evidence="2">
    <location>
        <begin position="34"/>
        <end position="53"/>
    </location>
</feature>
<keyword evidence="2" id="KW-0472">Membrane</keyword>
<name>A0A1M7UQ56_9BRAD</name>